<dbReference type="AlphaFoldDB" id="F7NFZ9"/>
<evidence type="ECO:0000256" key="12">
    <source>
        <dbReference type="NCBIfam" id="TIGR00131"/>
    </source>
</evidence>
<reference evidence="16 17" key="1">
    <citation type="journal article" date="2011" name="EMBO J.">
        <title>Structural diversity of bacterial flagellar motors.</title>
        <authorList>
            <person name="Chen S."/>
            <person name="Beeby M."/>
            <person name="Murphy G.E."/>
            <person name="Leadbetter J.R."/>
            <person name="Hendrixson D.R."/>
            <person name="Briegel A."/>
            <person name="Li Z."/>
            <person name="Shi J."/>
            <person name="Tocheva E.I."/>
            <person name="Muller A."/>
            <person name="Dobro M.J."/>
            <person name="Jensen G.J."/>
        </authorList>
    </citation>
    <scope>NUCLEOTIDE SEQUENCE [LARGE SCALE GENOMIC DNA]</scope>
    <source>
        <strain evidence="16 17">DSM 6540</strain>
    </source>
</reference>
<feature type="binding site" evidence="11">
    <location>
        <position position="72"/>
    </location>
    <ligand>
        <name>ATP</name>
        <dbReference type="ChEBI" id="CHEBI:30616"/>
    </ligand>
</feature>
<dbReference type="FunFam" id="3.30.230.10:FF:000017">
    <property type="entry name" value="Galactokinase"/>
    <property type="match status" value="1"/>
</dbReference>
<dbReference type="GO" id="GO:0005829">
    <property type="term" value="C:cytosol"/>
    <property type="evidence" value="ECO:0007669"/>
    <property type="project" value="TreeGrafter"/>
</dbReference>
<organism evidence="16 17">
    <name type="scientific">Acetonema longum DSM 6540</name>
    <dbReference type="NCBI Taxonomy" id="1009370"/>
    <lineage>
        <taxon>Bacteria</taxon>
        <taxon>Bacillati</taxon>
        <taxon>Bacillota</taxon>
        <taxon>Negativicutes</taxon>
        <taxon>Acetonemataceae</taxon>
        <taxon>Acetonema</taxon>
    </lineage>
</organism>
<dbReference type="PIRSF" id="PIRSF000530">
    <property type="entry name" value="Galactokinase"/>
    <property type="match status" value="1"/>
</dbReference>
<feature type="domain" description="GHMP kinase C-terminal" evidence="14">
    <location>
        <begin position="286"/>
        <end position="366"/>
    </location>
</feature>
<dbReference type="Proteomes" id="UP000003240">
    <property type="component" value="Unassembled WGS sequence"/>
</dbReference>
<evidence type="ECO:0000256" key="5">
    <source>
        <dbReference type="ARBA" id="ARBA00022741"/>
    </source>
</evidence>
<comment type="similarity">
    <text evidence="1 11">Belongs to the GHMP kinase family. GalK subfamily.</text>
</comment>
<feature type="binding site" evidence="11">
    <location>
        <position position="133"/>
    </location>
    <ligand>
        <name>Mg(2+)</name>
        <dbReference type="ChEBI" id="CHEBI:18420"/>
    </ligand>
</feature>
<comment type="caution">
    <text evidence="11">Lacks conserved residue(s) required for the propagation of feature annotation.</text>
</comment>
<keyword evidence="4 11" id="KW-0479">Metal-binding</keyword>
<dbReference type="Pfam" id="PF10509">
    <property type="entry name" value="GalKase_gal_bdg"/>
    <property type="match status" value="1"/>
</dbReference>
<dbReference type="eggNOG" id="COG0153">
    <property type="taxonomic scope" value="Bacteria"/>
</dbReference>
<evidence type="ECO:0000256" key="9">
    <source>
        <dbReference type="ARBA" id="ARBA00023144"/>
    </source>
</evidence>
<keyword evidence="8 11" id="KW-0460">Magnesium</keyword>
<keyword evidence="9 11" id="KW-0299">Galactose metabolism</keyword>
<evidence type="ECO:0000259" key="14">
    <source>
        <dbReference type="Pfam" id="PF08544"/>
    </source>
</evidence>
<comment type="caution">
    <text evidence="16">The sequence shown here is derived from an EMBL/GenBank/DDBJ whole genome shotgun (WGS) entry which is preliminary data.</text>
</comment>
<feature type="binding site" evidence="11">
    <location>
        <position position="166"/>
    </location>
    <ligand>
        <name>Mg(2+)</name>
        <dbReference type="ChEBI" id="CHEBI:18420"/>
    </ligand>
</feature>
<dbReference type="GO" id="GO:0006012">
    <property type="term" value="P:galactose metabolic process"/>
    <property type="evidence" value="ECO:0007669"/>
    <property type="project" value="UniProtKB-UniRule"/>
</dbReference>
<feature type="domain" description="Galactokinase N-terminal" evidence="15">
    <location>
        <begin position="12"/>
        <end position="60"/>
    </location>
</feature>
<dbReference type="InterPro" id="IPR000705">
    <property type="entry name" value="Galactokinase"/>
</dbReference>
<comment type="pathway">
    <text evidence="11">Carbohydrate metabolism; galactose metabolism.</text>
</comment>
<keyword evidence="3 11" id="KW-0808">Transferase</keyword>
<feature type="binding site" evidence="11">
    <location>
        <position position="228"/>
    </location>
    <ligand>
        <name>substrate</name>
    </ligand>
</feature>
<dbReference type="STRING" id="1009370.ALO_04913"/>
<feature type="site" description="Transition state stabilizer" evidence="11">
    <location>
        <position position="32"/>
    </location>
</feature>
<dbReference type="InterPro" id="IPR006203">
    <property type="entry name" value="GHMP_knse_ATP-bd_CS"/>
</dbReference>
<proteinExistence type="inferred from homology"/>
<dbReference type="PRINTS" id="PR00959">
    <property type="entry name" value="MEVGALKINASE"/>
</dbReference>
<dbReference type="GO" id="GO:0000287">
    <property type="term" value="F:magnesium ion binding"/>
    <property type="evidence" value="ECO:0007669"/>
    <property type="project" value="UniProtKB-UniRule"/>
</dbReference>
<sequence>MIMLDTKQLKALFEREYGREPGEIHCFFAPGRVNLIGEHIDYNGGYVFPVAITLGIYSALRWRQDRLVRLKSTNMALEVALDLNRPLEYCERDGWGNYPKGMIQYLLAGGQKLQGCDILFSGNLPDGTGLSSSAAMLVLTGFMLKYASGKTTVDRPALARLSQKVENEFVKVNCGIMDQFAVAMGRRDCAILLNCQTLEYKYIPFVLGEYSLVIMNTNKKRELTESRYNQRRTEAEQALTLLRQGRSLDNLCQASLDDVARLAADDVLRRRARHAVTEQSRVLKAADLLEQGDITGFGRLMIESHASMKNDYEISGPELDAIVDHALATPGCIGARMTGGGFGGCAIALVETARLESFQAAVAAGYQKSTSRTAAFYVAGISDGVNPL</sequence>
<dbReference type="EC" id="2.7.1.6" evidence="11 12"/>
<evidence type="ECO:0000256" key="3">
    <source>
        <dbReference type="ARBA" id="ARBA00022679"/>
    </source>
</evidence>
<comment type="subcellular location">
    <subcellularLocation>
        <location evidence="11">Cytoplasm</location>
    </subcellularLocation>
</comment>
<dbReference type="NCBIfam" id="NF003705">
    <property type="entry name" value="PRK05322.1"/>
    <property type="match status" value="1"/>
</dbReference>
<evidence type="ECO:0000313" key="17">
    <source>
        <dbReference type="Proteomes" id="UP000003240"/>
    </source>
</evidence>
<dbReference type="HAMAP" id="MF_00246">
    <property type="entry name" value="Galactokinase"/>
    <property type="match status" value="1"/>
</dbReference>
<dbReference type="GO" id="GO:0004335">
    <property type="term" value="F:galactokinase activity"/>
    <property type="evidence" value="ECO:0007669"/>
    <property type="project" value="UniProtKB-UniRule"/>
</dbReference>
<dbReference type="Gene3D" id="3.30.70.890">
    <property type="entry name" value="GHMP kinase, C-terminal domain"/>
    <property type="match status" value="1"/>
</dbReference>
<dbReference type="InterPro" id="IPR022963">
    <property type="entry name" value="Galactokinase_bac"/>
</dbReference>
<evidence type="ECO:0000256" key="8">
    <source>
        <dbReference type="ARBA" id="ARBA00022842"/>
    </source>
</evidence>
<dbReference type="InterPro" id="IPR019741">
    <property type="entry name" value="Galactokinase_CS"/>
</dbReference>
<dbReference type="GO" id="GO:0005524">
    <property type="term" value="F:ATP binding"/>
    <property type="evidence" value="ECO:0007669"/>
    <property type="project" value="UniProtKB-UniRule"/>
</dbReference>
<dbReference type="Gene3D" id="3.30.230.10">
    <property type="match status" value="1"/>
</dbReference>
<dbReference type="InterPro" id="IPR036554">
    <property type="entry name" value="GHMP_kinase_C_sf"/>
</dbReference>
<dbReference type="NCBIfam" id="TIGR00131">
    <property type="entry name" value="gal_kin"/>
    <property type="match status" value="1"/>
</dbReference>
<evidence type="ECO:0000259" key="13">
    <source>
        <dbReference type="Pfam" id="PF00288"/>
    </source>
</evidence>
<dbReference type="InterPro" id="IPR013750">
    <property type="entry name" value="GHMP_kinase_C_dom"/>
</dbReference>
<keyword evidence="5 11" id="KW-0547">Nucleotide-binding</keyword>
<dbReference type="UniPathway" id="UPA00214"/>
<dbReference type="PRINTS" id="PR00473">
    <property type="entry name" value="GALCTOKINASE"/>
</dbReference>
<keyword evidence="6 11" id="KW-0418">Kinase</keyword>
<feature type="domain" description="GHMP kinase N-terminal" evidence="13">
    <location>
        <begin position="97"/>
        <end position="185"/>
    </location>
</feature>
<dbReference type="EMBL" id="AFGF01000039">
    <property type="protein sequence ID" value="EGO65028.1"/>
    <property type="molecule type" value="Genomic_DNA"/>
</dbReference>
<feature type="binding site" evidence="11">
    <location>
        <begin position="38"/>
        <end position="41"/>
    </location>
    <ligand>
        <name>substrate</name>
    </ligand>
</feature>
<name>F7NFZ9_9FIRM</name>
<gene>
    <name evidence="11" type="primary">galK</name>
    <name evidence="16" type="ORF">ALO_04913</name>
</gene>
<evidence type="ECO:0000256" key="6">
    <source>
        <dbReference type="ARBA" id="ARBA00022777"/>
    </source>
</evidence>
<keyword evidence="7 11" id="KW-0067">ATP-binding</keyword>
<dbReference type="PROSITE" id="PS00106">
    <property type="entry name" value="GALACTOKINASE"/>
    <property type="match status" value="1"/>
</dbReference>
<dbReference type="PANTHER" id="PTHR10457">
    <property type="entry name" value="MEVALONATE KINASE/GALACTOKINASE"/>
    <property type="match status" value="1"/>
</dbReference>
<dbReference type="InterPro" id="IPR020568">
    <property type="entry name" value="Ribosomal_Su5_D2-typ_SF"/>
</dbReference>
<evidence type="ECO:0000256" key="11">
    <source>
        <dbReference type="HAMAP-Rule" id="MF_00246"/>
    </source>
</evidence>
<keyword evidence="2 11" id="KW-0963">Cytoplasm</keyword>
<keyword evidence="10 11" id="KW-0119">Carbohydrate metabolism</keyword>
<dbReference type="InterPro" id="IPR014721">
    <property type="entry name" value="Ribsml_uS5_D2-typ_fold_subgr"/>
</dbReference>
<evidence type="ECO:0000259" key="15">
    <source>
        <dbReference type="Pfam" id="PF10509"/>
    </source>
</evidence>
<accession>F7NFZ9</accession>
<keyword evidence="17" id="KW-1185">Reference proteome</keyword>
<evidence type="ECO:0000256" key="1">
    <source>
        <dbReference type="ARBA" id="ARBA00006566"/>
    </source>
</evidence>
<feature type="active site" description="Proton acceptor" evidence="11">
    <location>
        <position position="178"/>
    </location>
</feature>
<dbReference type="InterPro" id="IPR019539">
    <property type="entry name" value="GalKase_N"/>
</dbReference>
<evidence type="ECO:0000313" key="16">
    <source>
        <dbReference type="EMBL" id="EGO65028.1"/>
    </source>
</evidence>
<evidence type="ECO:0000256" key="10">
    <source>
        <dbReference type="ARBA" id="ARBA00023277"/>
    </source>
</evidence>
<protein>
    <recommendedName>
        <fullName evidence="11 12">Galactokinase</fullName>
        <ecNumber evidence="11 12">2.7.1.6</ecNumber>
    </recommendedName>
    <alternativeName>
        <fullName evidence="11">Galactose kinase</fullName>
    </alternativeName>
</protein>
<evidence type="ECO:0000256" key="2">
    <source>
        <dbReference type="ARBA" id="ARBA00022490"/>
    </source>
</evidence>
<dbReference type="InterPro" id="IPR006204">
    <property type="entry name" value="GHMP_kinase_N_dom"/>
</dbReference>
<comment type="function">
    <text evidence="11">Catalyzes the transfer of the gamma-phosphate of ATP to D-galactose to form alpha-D-galactose-1-phosphate (Gal-1-P).</text>
</comment>
<dbReference type="PROSITE" id="PS00627">
    <property type="entry name" value="GHMP_KINASES_ATP"/>
    <property type="match status" value="1"/>
</dbReference>
<evidence type="ECO:0000256" key="4">
    <source>
        <dbReference type="ARBA" id="ARBA00022723"/>
    </source>
</evidence>
<dbReference type="FunFam" id="3.30.70.890:FF:000001">
    <property type="entry name" value="Galactokinase"/>
    <property type="match status" value="1"/>
</dbReference>
<evidence type="ECO:0000256" key="7">
    <source>
        <dbReference type="ARBA" id="ARBA00022840"/>
    </source>
</evidence>
<dbReference type="PANTHER" id="PTHR10457:SF7">
    <property type="entry name" value="GALACTOKINASE-RELATED"/>
    <property type="match status" value="1"/>
</dbReference>
<dbReference type="Pfam" id="PF08544">
    <property type="entry name" value="GHMP_kinases_C"/>
    <property type="match status" value="1"/>
</dbReference>
<dbReference type="InterPro" id="IPR006206">
    <property type="entry name" value="Mevalonate/galactokinase"/>
</dbReference>
<dbReference type="SUPFAM" id="SSF54211">
    <property type="entry name" value="Ribosomal protein S5 domain 2-like"/>
    <property type="match status" value="1"/>
</dbReference>
<dbReference type="SUPFAM" id="SSF55060">
    <property type="entry name" value="GHMP Kinase, C-terminal domain"/>
    <property type="match status" value="1"/>
</dbReference>
<comment type="catalytic activity">
    <reaction evidence="11">
        <text>alpha-D-galactose + ATP = alpha-D-galactose 1-phosphate + ADP + H(+)</text>
        <dbReference type="Rhea" id="RHEA:13553"/>
        <dbReference type="ChEBI" id="CHEBI:15378"/>
        <dbReference type="ChEBI" id="CHEBI:28061"/>
        <dbReference type="ChEBI" id="CHEBI:30616"/>
        <dbReference type="ChEBI" id="CHEBI:58336"/>
        <dbReference type="ChEBI" id="CHEBI:456216"/>
        <dbReference type="EC" id="2.7.1.6"/>
    </reaction>
</comment>
<dbReference type="Pfam" id="PF00288">
    <property type="entry name" value="GHMP_kinases_N"/>
    <property type="match status" value="1"/>
</dbReference>